<gene>
    <name evidence="2" type="ORF">GRF29_161g1194258</name>
</gene>
<organism evidence="2 3">
    <name type="scientific">Pseudopithomyces chartarum</name>
    <dbReference type="NCBI Taxonomy" id="1892770"/>
    <lineage>
        <taxon>Eukaryota</taxon>
        <taxon>Fungi</taxon>
        <taxon>Dikarya</taxon>
        <taxon>Ascomycota</taxon>
        <taxon>Pezizomycotina</taxon>
        <taxon>Dothideomycetes</taxon>
        <taxon>Pleosporomycetidae</taxon>
        <taxon>Pleosporales</taxon>
        <taxon>Massarineae</taxon>
        <taxon>Didymosphaeriaceae</taxon>
        <taxon>Pseudopithomyces</taxon>
    </lineage>
</organism>
<evidence type="ECO:0000256" key="1">
    <source>
        <dbReference type="SAM" id="MobiDB-lite"/>
    </source>
</evidence>
<dbReference type="EMBL" id="WVTA01000014">
    <property type="protein sequence ID" value="KAK3202438.1"/>
    <property type="molecule type" value="Genomic_DNA"/>
</dbReference>
<protein>
    <submittedName>
        <fullName evidence="2">Uncharacterized protein</fullName>
    </submittedName>
</protein>
<name>A0AAN6LSS9_9PLEO</name>
<reference evidence="2 3" key="1">
    <citation type="submission" date="2021-02" db="EMBL/GenBank/DDBJ databases">
        <title>Genome assembly of Pseudopithomyces chartarum.</title>
        <authorList>
            <person name="Jauregui R."/>
            <person name="Singh J."/>
            <person name="Voisey C."/>
        </authorList>
    </citation>
    <scope>NUCLEOTIDE SEQUENCE [LARGE SCALE GENOMIC DNA]</scope>
    <source>
        <strain evidence="2 3">AGR01</strain>
    </source>
</reference>
<dbReference type="AlphaFoldDB" id="A0AAN6LSS9"/>
<feature type="region of interest" description="Disordered" evidence="1">
    <location>
        <begin position="89"/>
        <end position="111"/>
    </location>
</feature>
<evidence type="ECO:0000313" key="3">
    <source>
        <dbReference type="Proteomes" id="UP001280581"/>
    </source>
</evidence>
<keyword evidence="3" id="KW-1185">Reference proteome</keyword>
<dbReference type="Proteomes" id="UP001280581">
    <property type="component" value="Unassembled WGS sequence"/>
</dbReference>
<proteinExistence type="predicted"/>
<sequence length="300" mass="33999">MPSGYICLYTESPRSFLFYVVANVGPGGSSRPLAVAYRQGNDVTKSTPRVANVVNDILSVVNIMSEPANHASLEAERVRAVDWYLQQQQNETEARPEALPDSPQPPFRRWNEEWKPDLQPELPSSDAHVEFPATSEFLVDGLLRGTESTRKGDVQLQPLTIPFNGDCLEYGMVVVDISNLGRVKYGIVAFPVCYKADVYYNSEYGGWDPVEDEQPKQQPDIVHVDEKPRKLLSILDYVRKYFPVLEDNPKVLELEAHPKVDDPSILDYIWPFNDKTQGLQNGTQFMESYQEPRPSKCSIM</sequence>
<accession>A0AAN6LSS9</accession>
<comment type="caution">
    <text evidence="2">The sequence shown here is derived from an EMBL/GenBank/DDBJ whole genome shotgun (WGS) entry which is preliminary data.</text>
</comment>
<evidence type="ECO:0000313" key="2">
    <source>
        <dbReference type="EMBL" id="KAK3202438.1"/>
    </source>
</evidence>